<keyword evidence="4" id="KW-0418">Kinase</keyword>
<dbReference type="EMBL" id="QRUU01000012">
    <property type="protein sequence ID" value="RGR98391.1"/>
    <property type="molecule type" value="Genomic_DNA"/>
</dbReference>
<dbReference type="AlphaFoldDB" id="A0A412GU88"/>
<dbReference type="Proteomes" id="UP000718012">
    <property type="component" value="Unassembled WGS sequence"/>
</dbReference>
<keyword evidence="4" id="KW-0808">Transferase</keyword>
<reference evidence="3" key="3">
    <citation type="submission" date="2021-09" db="EMBL/GenBank/DDBJ databases">
        <authorList>
            <person name="Gilroy R."/>
        </authorList>
    </citation>
    <scope>NUCLEOTIDE SEQUENCE</scope>
    <source>
        <strain evidence="3">CHK165-8395</strain>
    </source>
</reference>
<dbReference type="SUPFAM" id="SSF55874">
    <property type="entry name" value="ATPase domain of HSP90 chaperone/DNA topoisomerase II/histidine kinase"/>
    <property type="match status" value="1"/>
</dbReference>
<keyword evidence="1" id="KW-0812">Transmembrane</keyword>
<accession>A0A412GU88</accession>
<dbReference type="EMBL" id="DYXD01000256">
    <property type="protein sequence ID" value="HJF08828.1"/>
    <property type="molecule type" value="Genomic_DNA"/>
</dbReference>
<evidence type="ECO:0000313" key="4">
    <source>
        <dbReference type="EMBL" id="RGR98391.1"/>
    </source>
</evidence>
<dbReference type="PANTHER" id="PTHR34220">
    <property type="entry name" value="SENSOR HISTIDINE KINASE YPDA"/>
    <property type="match status" value="1"/>
</dbReference>
<organism evidence="4 5">
    <name type="scientific">Phocaeicola coprocola</name>
    <dbReference type="NCBI Taxonomy" id="310298"/>
    <lineage>
        <taxon>Bacteria</taxon>
        <taxon>Pseudomonadati</taxon>
        <taxon>Bacteroidota</taxon>
        <taxon>Bacteroidia</taxon>
        <taxon>Bacteroidales</taxon>
        <taxon>Bacteroidaceae</taxon>
        <taxon>Phocaeicola</taxon>
    </lineage>
</organism>
<dbReference type="Pfam" id="PF06580">
    <property type="entry name" value="His_kinase"/>
    <property type="match status" value="1"/>
</dbReference>
<name>A0A412GU88_9BACT</name>
<reference evidence="3" key="2">
    <citation type="journal article" date="2021" name="PeerJ">
        <title>Extensive microbial diversity within the chicken gut microbiome revealed by metagenomics and culture.</title>
        <authorList>
            <person name="Gilroy R."/>
            <person name="Ravi A."/>
            <person name="Getino M."/>
            <person name="Pursley I."/>
            <person name="Horton D.L."/>
            <person name="Alikhan N.F."/>
            <person name="Baker D."/>
            <person name="Gharbi K."/>
            <person name="Hall N."/>
            <person name="Watson M."/>
            <person name="Adriaenssens E.M."/>
            <person name="Foster-Nyarko E."/>
            <person name="Jarju S."/>
            <person name="Secka A."/>
            <person name="Antonio M."/>
            <person name="Oren A."/>
            <person name="Chaudhuri R.R."/>
            <person name="La Ragione R."/>
            <person name="Hildebrand F."/>
            <person name="Pallen M.J."/>
        </authorList>
    </citation>
    <scope>NUCLEOTIDE SEQUENCE</scope>
    <source>
        <strain evidence="3">CHK165-8395</strain>
    </source>
</reference>
<dbReference type="GO" id="GO:0016020">
    <property type="term" value="C:membrane"/>
    <property type="evidence" value="ECO:0007669"/>
    <property type="project" value="InterPro"/>
</dbReference>
<dbReference type="InterPro" id="IPR050640">
    <property type="entry name" value="Bact_2-comp_sensor_kinase"/>
</dbReference>
<feature type="transmembrane region" description="Helical" evidence="1">
    <location>
        <begin position="128"/>
        <end position="145"/>
    </location>
</feature>
<keyword evidence="1" id="KW-0472">Membrane</keyword>
<feature type="transmembrane region" description="Helical" evidence="1">
    <location>
        <begin position="86"/>
        <end position="108"/>
    </location>
</feature>
<evidence type="ECO:0000256" key="1">
    <source>
        <dbReference type="SAM" id="Phobius"/>
    </source>
</evidence>
<evidence type="ECO:0000313" key="3">
    <source>
        <dbReference type="EMBL" id="HJF08828.1"/>
    </source>
</evidence>
<dbReference type="Gene3D" id="3.30.565.10">
    <property type="entry name" value="Histidine kinase-like ATPase, C-terminal domain"/>
    <property type="match status" value="1"/>
</dbReference>
<dbReference type="Proteomes" id="UP000285864">
    <property type="component" value="Unassembled WGS sequence"/>
</dbReference>
<feature type="domain" description="Signal transduction histidine kinase internal region" evidence="2">
    <location>
        <begin position="168"/>
        <end position="246"/>
    </location>
</feature>
<keyword evidence="5" id="KW-1185">Reference proteome</keyword>
<dbReference type="InterPro" id="IPR010559">
    <property type="entry name" value="Sig_transdc_His_kin_internal"/>
</dbReference>
<evidence type="ECO:0000313" key="5">
    <source>
        <dbReference type="Proteomes" id="UP000285864"/>
    </source>
</evidence>
<gene>
    <name evidence="4" type="ORF">DWY20_04360</name>
    <name evidence="3" type="ORF">K8U81_11710</name>
</gene>
<sequence length="347" mass="40510">MKLFHIHKRFFLMLNAISILVAFLMHLPELIALSNPVADNCLFPDFYWGDVSSEILFTYFSILLLFFLNIKLMMPSHPVADLGWRRVAITFVITLVVCNLLGKGFVYLHQHFEVPAITAMLHQYLHPLRDILIACIVTGTCYLDYQNQRSRRMLLENEQLRTENLVNQYEALKSQLNPHMLFNSLNTLYSLIRESPDKAQNFLQELSRVMRYTLHDNLSHTVTLNEEMSFVRSYIYLLQMRYEDNLDFDINIPQELLQRQVPPMAVQMLVENAVKHNEISNRNPLTIHIYAERNGLCVSNRIQPKLSDSSSTCIGLANLSKRYQLLFKQDITIEENEKIFKVTLPLI</sequence>
<proteinExistence type="predicted"/>
<keyword evidence="1" id="KW-1133">Transmembrane helix</keyword>
<reference evidence="4 5" key="1">
    <citation type="submission" date="2018-08" db="EMBL/GenBank/DDBJ databases">
        <title>A genome reference for cultivated species of the human gut microbiota.</title>
        <authorList>
            <person name="Zou Y."/>
            <person name="Xue W."/>
            <person name="Luo G."/>
        </authorList>
    </citation>
    <scope>NUCLEOTIDE SEQUENCE [LARGE SCALE GENOMIC DNA]</scope>
    <source>
        <strain evidence="4 5">AF24-2</strain>
    </source>
</reference>
<dbReference type="PANTHER" id="PTHR34220:SF7">
    <property type="entry name" value="SENSOR HISTIDINE KINASE YPDA"/>
    <property type="match status" value="1"/>
</dbReference>
<feature type="transmembrane region" description="Helical" evidence="1">
    <location>
        <begin position="56"/>
        <end position="74"/>
    </location>
</feature>
<protein>
    <submittedName>
        <fullName evidence="4">Histidine kinase</fullName>
    </submittedName>
</protein>
<dbReference type="InterPro" id="IPR036890">
    <property type="entry name" value="HATPase_C_sf"/>
</dbReference>
<evidence type="ECO:0000259" key="2">
    <source>
        <dbReference type="Pfam" id="PF06580"/>
    </source>
</evidence>
<dbReference type="GO" id="GO:0000155">
    <property type="term" value="F:phosphorelay sensor kinase activity"/>
    <property type="evidence" value="ECO:0007669"/>
    <property type="project" value="InterPro"/>
</dbReference>
<comment type="caution">
    <text evidence="4">The sequence shown here is derived from an EMBL/GenBank/DDBJ whole genome shotgun (WGS) entry which is preliminary data.</text>
</comment>